<feature type="domain" description="HTH tetR-type" evidence="3">
    <location>
        <begin position="6"/>
        <end position="66"/>
    </location>
</feature>
<gene>
    <name evidence="4" type="ORF">U5822_15740</name>
</gene>
<dbReference type="SUPFAM" id="SSF46689">
    <property type="entry name" value="Homeodomain-like"/>
    <property type="match status" value="1"/>
</dbReference>
<dbReference type="InterPro" id="IPR001647">
    <property type="entry name" value="HTH_TetR"/>
</dbReference>
<dbReference type="InterPro" id="IPR036271">
    <property type="entry name" value="Tet_transcr_reg_TetR-rel_C_sf"/>
</dbReference>
<dbReference type="PANTHER" id="PTHR30055">
    <property type="entry name" value="HTH-TYPE TRANSCRIPTIONAL REGULATOR RUTR"/>
    <property type="match status" value="1"/>
</dbReference>
<evidence type="ECO:0000256" key="2">
    <source>
        <dbReference type="PROSITE-ProRule" id="PRU00335"/>
    </source>
</evidence>
<dbReference type="Gene3D" id="1.10.357.10">
    <property type="entry name" value="Tetracycline Repressor, domain 2"/>
    <property type="match status" value="1"/>
</dbReference>
<dbReference type="Pfam" id="PF00440">
    <property type="entry name" value="TetR_N"/>
    <property type="match status" value="1"/>
</dbReference>
<evidence type="ECO:0000256" key="1">
    <source>
        <dbReference type="ARBA" id="ARBA00023125"/>
    </source>
</evidence>
<accession>A0ABU5P2I4</accession>
<dbReference type="PANTHER" id="PTHR30055:SF207">
    <property type="entry name" value="HTH-TYPE TRANSCRIPTIONAL REPRESSOR FATR"/>
    <property type="match status" value="1"/>
</dbReference>
<dbReference type="InterPro" id="IPR050109">
    <property type="entry name" value="HTH-type_TetR-like_transc_reg"/>
</dbReference>
<organism evidence="4 5">
    <name type="scientific">Marinobacter qingdaonensis</name>
    <dbReference type="NCBI Taxonomy" id="3108486"/>
    <lineage>
        <taxon>Bacteria</taxon>
        <taxon>Pseudomonadati</taxon>
        <taxon>Pseudomonadota</taxon>
        <taxon>Gammaproteobacteria</taxon>
        <taxon>Pseudomonadales</taxon>
        <taxon>Marinobacteraceae</taxon>
        <taxon>Marinobacter</taxon>
    </lineage>
</organism>
<dbReference type="Pfam" id="PF22604">
    <property type="entry name" value="TetR_HI_0893_C"/>
    <property type="match status" value="1"/>
</dbReference>
<name>A0ABU5P2I4_9GAMM</name>
<dbReference type="RefSeq" id="WP_322856560.1">
    <property type="nucleotide sequence ID" value="NZ_JAYDCJ010000003.1"/>
</dbReference>
<evidence type="ECO:0000313" key="5">
    <source>
        <dbReference type="Proteomes" id="UP001305746"/>
    </source>
</evidence>
<proteinExistence type="predicted"/>
<dbReference type="InterPro" id="IPR054422">
    <property type="entry name" value="TetR-like_HI_0893_C"/>
</dbReference>
<dbReference type="PRINTS" id="PR00455">
    <property type="entry name" value="HTHTETR"/>
</dbReference>
<evidence type="ECO:0000259" key="3">
    <source>
        <dbReference type="PROSITE" id="PS50977"/>
    </source>
</evidence>
<reference evidence="4 5" key="1">
    <citation type="submission" date="2023-12" db="EMBL/GenBank/DDBJ databases">
        <title>Marinobacter qingdaonensis sp. nov., isolated from the intertidal sediment of Qingdao, PR China.</title>
        <authorList>
            <person name="Li Y."/>
        </authorList>
    </citation>
    <scope>NUCLEOTIDE SEQUENCE [LARGE SCALE GENOMIC DNA]</scope>
    <source>
        <strain evidence="4 5">ASW11-75</strain>
    </source>
</reference>
<dbReference type="SUPFAM" id="SSF48498">
    <property type="entry name" value="Tetracyclin repressor-like, C-terminal domain"/>
    <property type="match status" value="1"/>
</dbReference>
<sequence>MRQRDDSKRLAFLEATLKEVAEFGFAGTSVARIARSAGVSPGTLYIYYADKNALLEAAFFYVSDQVIGAAVASFQQGTDLKDGLRRTWHALFRLGLSRPEYFRYHDSFTHSAWMTPDIQARNEAKAAPLLDAVERGKETGLIKPVPLPLLETFMFRPIHHLVQRTRQGSFEGTDEQIDLGFNMAWDAIALA</sequence>
<dbReference type="InterPro" id="IPR009057">
    <property type="entry name" value="Homeodomain-like_sf"/>
</dbReference>
<keyword evidence="5" id="KW-1185">Reference proteome</keyword>
<dbReference type="EMBL" id="JAYDCJ010000003">
    <property type="protein sequence ID" value="MEA1082127.1"/>
    <property type="molecule type" value="Genomic_DNA"/>
</dbReference>
<dbReference type="PROSITE" id="PS50977">
    <property type="entry name" value="HTH_TETR_2"/>
    <property type="match status" value="1"/>
</dbReference>
<feature type="DNA-binding region" description="H-T-H motif" evidence="2">
    <location>
        <begin position="29"/>
        <end position="48"/>
    </location>
</feature>
<evidence type="ECO:0000313" key="4">
    <source>
        <dbReference type="EMBL" id="MEA1082127.1"/>
    </source>
</evidence>
<comment type="caution">
    <text evidence="4">The sequence shown here is derived from an EMBL/GenBank/DDBJ whole genome shotgun (WGS) entry which is preliminary data.</text>
</comment>
<keyword evidence="1 2" id="KW-0238">DNA-binding</keyword>
<dbReference type="Proteomes" id="UP001305746">
    <property type="component" value="Unassembled WGS sequence"/>
</dbReference>
<protein>
    <submittedName>
        <fullName evidence="4">TetR/AcrR family transcriptional regulator</fullName>
    </submittedName>
</protein>